<dbReference type="Proteomes" id="UP000595197">
    <property type="component" value="Chromosome"/>
</dbReference>
<evidence type="ECO:0000256" key="9">
    <source>
        <dbReference type="SAM" id="Phobius"/>
    </source>
</evidence>
<evidence type="ECO:0000256" key="8">
    <source>
        <dbReference type="SAM" id="MobiDB-lite"/>
    </source>
</evidence>
<dbReference type="PANTHER" id="PTHR30329:SF21">
    <property type="entry name" value="LIPOPROTEIN YIAD-RELATED"/>
    <property type="match status" value="1"/>
</dbReference>
<dbReference type="InterPro" id="IPR036737">
    <property type="entry name" value="OmpA-like_sf"/>
</dbReference>
<name>A0ABX7B367_9PROT</name>
<sequence length="316" mass="34718">MAPPQSSPPSGGQQPVVIIKRKKKSRHDAHHGGAWKVAYADFVTAMMAFFLLLWLLNVTTSEQRQGIADYFSPASVSRSTSGSGGVLGGLTITVPGAMISPGAPLNVAQPTPSRAGESDREPDLNSEELYDRAGMSARQIEERALREEMARREQRQFEEAEKTLRKAIEGVPELAQLAESLMIEQTPEGLRIQIVDQANYSMFPLGSSQMYAPTRQLLGLVAQAVGRLPNRLSISGHTDGTRFARGDVYGNWELSTDRANASRRALIAGGIDESRIETVVGRADREHLFQDDPQSPRNRRISIVLLRDAKPPPPRR</sequence>
<gene>
    <name evidence="11" type="primary">motB</name>
    <name evidence="11" type="ORF">IGS68_17525</name>
</gene>
<keyword evidence="12" id="KW-1185">Reference proteome</keyword>
<evidence type="ECO:0000256" key="5">
    <source>
        <dbReference type="ARBA" id="ARBA00022989"/>
    </source>
</evidence>
<protein>
    <submittedName>
        <fullName evidence="11">Flagellar motor protein MotB</fullName>
    </submittedName>
</protein>
<comment type="similarity">
    <text evidence="2">Belongs to the MotB family.</text>
</comment>
<feature type="transmembrane region" description="Helical" evidence="9">
    <location>
        <begin position="37"/>
        <end position="56"/>
    </location>
</feature>
<dbReference type="Pfam" id="PF13677">
    <property type="entry name" value="MotB_plug"/>
    <property type="match status" value="1"/>
</dbReference>
<evidence type="ECO:0000256" key="7">
    <source>
        <dbReference type="PROSITE-ProRule" id="PRU00473"/>
    </source>
</evidence>
<dbReference type="InterPro" id="IPR050330">
    <property type="entry name" value="Bact_OuterMem_StrucFunc"/>
</dbReference>
<feature type="region of interest" description="Disordered" evidence="8">
    <location>
        <begin position="103"/>
        <end position="127"/>
    </location>
</feature>
<keyword evidence="11" id="KW-0282">Flagellum</keyword>
<feature type="domain" description="OmpA-like" evidence="10">
    <location>
        <begin position="190"/>
        <end position="309"/>
    </location>
</feature>
<dbReference type="EMBL" id="CP067420">
    <property type="protein sequence ID" value="QQP87872.1"/>
    <property type="molecule type" value="Genomic_DNA"/>
</dbReference>
<dbReference type="InterPro" id="IPR006665">
    <property type="entry name" value="OmpA-like"/>
</dbReference>
<evidence type="ECO:0000256" key="6">
    <source>
        <dbReference type="ARBA" id="ARBA00023136"/>
    </source>
</evidence>
<evidence type="ECO:0000256" key="1">
    <source>
        <dbReference type="ARBA" id="ARBA00004162"/>
    </source>
</evidence>
<dbReference type="SUPFAM" id="SSF103088">
    <property type="entry name" value="OmpA-like"/>
    <property type="match status" value="1"/>
</dbReference>
<organism evidence="11 12">
    <name type="scientific">Skermanella cutis</name>
    <dbReference type="NCBI Taxonomy" id="2775420"/>
    <lineage>
        <taxon>Bacteria</taxon>
        <taxon>Pseudomonadati</taxon>
        <taxon>Pseudomonadota</taxon>
        <taxon>Alphaproteobacteria</taxon>
        <taxon>Rhodospirillales</taxon>
        <taxon>Azospirillaceae</taxon>
        <taxon>Skermanella</taxon>
    </lineage>
</organism>
<evidence type="ECO:0000256" key="3">
    <source>
        <dbReference type="ARBA" id="ARBA00022475"/>
    </source>
</evidence>
<dbReference type="CDD" id="cd07185">
    <property type="entry name" value="OmpA_C-like"/>
    <property type="match status" value="1"/>
</dbReference>
<evidence type="ECO:0000313" key="11">
    <source>
        <dbReference type="EMBL" id="QQP87872.1"/>
    </source>
</evidence>
<keyword evidence="11" id="KW-0966">Cell projection</keyword>
<reference evidence="11" key="1">
    <citation type="submission" date="2021-02" db="EMBL/GenBank/DDBJ databases">
        <title>Skermanella TT6 skin isolate.</title>
        <authorList>
            <person name="Lee K."/>
            <person name="Ganzorig M."/>
        </authorList>
    </citation>
    <scope>NUCLEOTIDE SEQUENCE</scope>
    <source>
        <strain evidence="11">TT6</strain>
    </source>
</reference>
<keyword evidence="5 9" id="KW-1133">Transmembrane helix</keyword>
<evidence type="ECO:0000259" key="10">
    <source>
        <dbReference type="PROSITE" id="PS51123"/>
    </source>
</evidence>
<accession>A0ABX7B367</accession>
<dbReference type="Pfam" id="PF00691">
    <property type="entry name" value="OmpA"/>
    <property type="match status" value="1"/>
</dbReference>
<dbReference type="PROSITE" id="PS51123">
    <property type="entry name" value="OMPA_2"/>
    <property type="match status" value="1"/>
</dbReference>
<evidence type="ECO:0000256" key="4">
    <source>
        <dbReference type="ARBA" id="ARBA00022692"/>
    </source>
</evidence>
<dbReference type="Gene3D" id="3.30.1330.60">
    <property type="entry name" value="OmpA-like domain"/>
    <property type="match status" value="1"/>
</dbReference>
<keyword evidence="3" id="KW-1003">Cell membrane</keyword>
<evidence type="ECO:0000313" key="12">
    <source>
        <dbReference type="Proteomes" id="UP000595197"/>
    </source>
</evidence>
<evidence type="ECO:0000256" key="2">
    <source>
        <dbReference type="ARBA" id="ARBA00008914"/>
    </source>
</evidence>
<keyword evidence="6 7" id="KW-0472">Membrane</keyword>
<keyword evidence="11" id="KW-0969">Cilium</keyword>
<dbReference type="RefSeq" id="WP_201071959.1">
    <property type="nucleotide sequence ID" value="NZ_CP067420.1"/>
</dbReference>
<dbReference type="PANTHER" id="PTHR30329">
    <property type="entry name" value="STATOR ELEMENT OF FLAGELLAR MOTOR COMPLEX"/>
    <property type="match status" value="1"/>
</dbReference>
<keyword evidence="4 9" id="KW-0812">Transmembrane</keyword>
<dbReference type="NCBIfam" id="NF006548">
    <property type="entry name" value="PRK09041.1"/>
    <property type="match status" value="1"/>
</dbReference>
<dbReference type="InterPro" id="IPR025713">
    <property type="entry name" value="MotB-like_N_dom"/>
</dbReference>
<comment type="subcellular location">
    <subcellularLocation>
        <location evidence="1">Cell membrane</location>
        <topology evidence="1">Single-pass membrane protein</topology>
    </subcellularLocation>
</comment>
<proteinExistence type="inferred from homology"/>